<name>A0A1J8PP48_9AGAM</name>
<evidence type="ECO:0000313" key="3">
    <source>
        <dbReference type="Proteomes" id="UP000183567"/>
    </source>
</evidence>
<feature type="region of interest" description="Disordered" evidence="1">
    <location>
        <begin position="152"/>
        <end position="172"/>
    </location>
</feature>
<accession>A0A1J8PP48</accession>
<evidence type="ECO:0000256" key="1">
    <source>
        <dbReference type="SAM" id="MobiDB-lite"/>
    </source>
</evidence>
<gene>
    <name evidence="2" type="ORF">AZE42_08238</name>
</gene>
<sequence length="219" mass="24386">MHFPLIECHLMGPNHVGGQASQNYGIETFPEENKVWIAFEAGRPCVCSANGTMRRGITMHASLWHFKVVIHEICQCIRVDALHSSARLLEASADRFGEVFHVPVQAIWFMCTKQSDYTLIFIVHHDPSLDRPVADEIAPQLVQSLRGTKLKAPVDASESEEHTNATDSGKDDEPLCMSLTEISCHMHIKGLNLVHEAGGEKVSGKNKQPQEHFHKSKDG</sequence>
<evidence type="ECO:0000313" key="2">
    <source>
        <dbReference type="EMBL" id="OJA10918.1"/>
    </source>
</evidence>
<organism evidence="2 3">
    <name type="scientific">Rhizopogon vesiculosus</name>
    <dbReference type="NCBI Taxonomy" id="180088"/>
    <lineage>
        <taxon>Eukaryota</taxon>
        <taxon>Fungi</taxon>
        <taxon>Dikarya</taxon>
        <taxon>Basidiomycota</taxon>
        <taxon>Agaricomycotina</taxon>
        <taxon>Agaricomycetes</taxon>
        <taxon>Agaricomycetidae</taxon>
        <taxon>Boletales</taxon>
        <taxon>Suillineae</taxon>
        <taxon>Rhizopogonaceae</taxon>
        <taxon>Rhizopogon</taxon>
    </lineage>
</organism>
<feature type="region of interest" description="Disordered" evidence="1">
    <location>
        <begin position="200"/>
        <end position="219"/>
    </location>
</feature>
<keyword evidence="3" id="KW-1185">Reference proteome</keyword>
<dbReference type="EMBL" id="LVVM01005326">
    <property type="protein sequence ID" value="OJA10918.1"/>
    <property type="molecule type" value="Genomic_DNA"/>
</dbReference>
<comment type="caution">
    <text evidence="2">The sequence shown here is derived from an EMBL/GenBank/DDBJ whole genome shotgun (WGS) entry which is preliminary data.</text>
</comment>
<protein>
    <submittedName>
        <fullName evidence="2">Uncharacterized protein</fullName>
    </submittedName>
</protein>
<dbReference type="AlphaFoldDB" id="A0A1J8PP48"/>
<feature type="compositionally biased region" description="Basic and acidic residues" evidence="1">
    <location>
        <begin position="159"/>
        <end position="172"/>
    </location>
</feature>
<proteinExistence type="predicted"/>
<reference evidence="2 3" key="1">
    <citation type="submission" date="2016-03" db="EMBL/GenBank/DDBJ databases">
        <title>Comparative genomics of the ectomycorrhizal sister species Rhizopogon vinicolor and Rhizopogon vesiculosus (Basidiomycota: Boletales) reveals a divergence of the mating type B locus.</title>
        <authorList>
            <person name="Mujic A.B."/>
            <person name="Kuo A."/>
            <person name="Tritt A."/>
            <person name="Lipzen A."/>
            <person name="Chen C."/>
            <person name="Johnson J."/>
            <person name="Sharma A."/>
            <person name="Barry K."/>
            <person name="Grigoriev I.V."/>
            <person name="Spatafora J.W."/>
        </authorList>
    </citation>
    <scope>NUCLEOTIDE SEQUENCE [LARGE SCALE GENOMIC DNA]</scope>
    <source>
        <strain evidence="2 3">AM-OR11-056</strain>
    </source>
</reference>
<dbReference type="OrthoDB" id="10529549at2759"/>
<dbReference type="Proteomes" id="UP000183567">
    <property type="component" value="Unassembled WGS sequence"/>
</dbReference>